<feature type="transmembrane region" description="Helical" evidence="1">
    <location>
        <begin position="74"/>
        <end position="95"/>
    </location>
</feature>
<keyword evidence="1" id="KW-1133">Transmembrane helix</keyword>
<protein>
    <submittedName>
        <fullName evidence="2">DUF2871 domain-containing protein</fullName>
    </submittedName>
</protein>
<dbReference type="Pfam" id="PF11070">
    <property type="entry name" value="DUF2871"/>
    <property type="match status" value="1"/>
</dbReference>
<comment type="caution">
    <text evidence="2">The sequence shown here is derived from an EMBL/GenBank/DDBJ whole genome shotgun (WGS) entry which is preliminary data.</text>
</comment>
<dbReference type="Gene3D" id="1.20.210.10">
    <property type="entry name" value="Cytochrome c oxidase-like, subunit I domain"/>
    <property type="match status" value="1"/>
</dbReference>
<proteinExistence type="predicted"/>
<keyword evidence="1" id="KW-0472">Membrane</keyword>
<keyword evidence="1" id="KW-0812">Transmembrane</keyword>
<evidence type="ECO:0000256" key="1">
    <source>
        <dbReference type="SAM" id="Phobius"/>
    </source>
</evidence>
<reference evidence="2" key="1">
    <citation type="submission" date="2021-02" db="EMBL/GenBank/DDBJ databases">
        <title>Infant gut strain persistence is associated with maternal origin, phylogeny, and functional potential including surface adhesion and iron acquisition.</title>
        <authorList>
            <person name="Lou Y.C."/>
        </authorList>
    </citation>
    <scope>NUCLEOTIDE SEQUENCE</scope>
    <source>
        <strain evidence="2">L3_108_000G1_dasL3_108_000G1_metabat.metabat.11</strain>
    </source>
</reference>
<feature type="transmembrane region" description="Helical" evidence="1">
    <location>
        <begin position="107"/>
        <end position="132"/>
    </location>
</feature>
<dbReference type="AlphaFoldDB" id="A0A943EQW4"/>
<evidence type="ECO:0000313" key="2">
    <source>
        <dbReference type="EMBL" id="MBS5588845.1"/>
    </source>
</evidence>
<organism evidence="2 3">
    <name type="scientific">Thomasclavelia spiroformis</name>
    <dbReference type="NCBI Taxonomy" id="29348"/>
    <lineage>
        <taxon>Bacteria</taxon>
        <taxon>Bacillati</taxon>
        <taxon>Bacillota</taxon>
        <taxon>Erysipelotrichia</taxon>
        <taxon>Erysipelotrichales</taxon>
        <taxon>Coprobacillaceae</taxon>
        <taxon>Thomasclavelia</taxon>
    </lineage>
</organism>
<feature type="transmembrane region" description="Helical" evidence="1">
    <location>
        <begin position="39"/>
        <end position="62"/>
    </location>
</feature>
<dbReference type="InterPro" id="IPR021299">
    <property type="entry name" value="DUF2871"/>
</dbReference>
<accession>A0A943EQW4</accession>
<sequence>MKKMINTSFVYLILALISGVFYREFTKFNGFTEKTTLGVVHTHLFVLGVLLFLILALFLNNCSNLLENTKIKKFYILYNLSLIMVSITLLVRGIIQVLNINLSSTMNAALSGFAGISHILLTISLVLFFFLLKRTIKN</sequence>
<dbReference type="InterPro" id="IPR036927">
    <property type="entry name" value="Cyt_c_oxase-like_su1_sf"/>
</dbReference>
<evidence type="ECO:0000313" key="3">
    <source>
        <dbReference type="Proteomes" id="UP000751224"/>
    </source>
</evidence>
<name>A0A943EQW4_9FIRM</name>
<gene>
    <name evidence="2" type="ORF">KHX14_08580</name>
</gene>
<dbReference type="Proteomes" id="UP000751224">
    <property type="component" value="Unassembled WGS sequence"/>
</dbReference>
<dbReference type="EMBL" id="JAGZCC010000056">
    <property type="protein sequence ID" value="MBS5588845.1"/>
    <property type="molecule type" value="Genomic_DNA"/>
</dbReference>